<evidence type="ECO:0000256" key="1">
    <source>
        <dbReference type="SAM" id="Coils"/>
    </source>
</evidence>
<feature type="compositionally biased region" description="Polar residues" evidence="2">
    <location>
        <begin position="250"/>
        <end position="264"/>
    </location>
</feature>
<proteinExistence type="predicted"/>
<evidence type="ECO:0000313" key="4">
    <source>
        <dbReference type="Proteomes" id="UP000663836"/>
    </source>
</evidence>
<sequence length="632" mass="74357">MNISLMDSKIDEYEQQLLSNPEKLVQHLSDRLDEIEQTLNDDENFCNQDIDSTINYIKIIEKKFYENIQNLKDKLENIRLKNKNLSEENKKQFLDQCNEINELFTSQNYEQAWKKFKDYEKNFQRSTLIQHIPKLHMNELDIENFFSSDHKIKKPSTQSTIIVKTPVITTDDNNNKQDFDDNDIQMTKKELLRQEKNIESGYADDDNEEINYGKKEDYDISNFGIRSKRLDNQSTTTTTTTTTTLTNNTIRNDNQSPITNTTGPRRIQFSTRLKSTSNSNNLLFSGRNISASSSIQNNHVNSHDNHRQIVNTTSPPSLIQRQTISIPNDKVERLILNPVSHYQHERNMFLLITCDAQYIVCFKSQLNRLDRWQLGTIERRFHKEYTLNWHDGLIISMGSIQTGIIYMFTEREFFIYSLNQRRKLDTRMLPHGDDDGLEITYPRYNESQRGIGTVYDKYMYHIYLNRNCRWTLSKNLLEKLVHQYDYDLTSMFPNVRRFIHLCVNEKTINFLVQMDDSSYGVVFCSITNDNIIHEKLPSIKLQRAQQPLTIYSAFIKSLNQYIFFINDPSIDILHILNTEQYLESYSVDCYAICYVADKHELIIVTNNSISSINLNQSNLFFTKFSNKCLSNV</sequence>
<protein>
    <submittedName>
        <fullName evidence="3">Uncharacterized protein</fullName>
    </submittedName>
</protein>
<reference evidence="3" key="1">
    <citation type="submission" date="2021-02" db="EMBL/GenBank/DDBJ databases">
        <authorList>
            <person name="Nowell W R."/>
        </authorList>
    </citation>
    <scope>NUCLEOTIDE SEQUENCE</scope>
</reference>
<dbReference type="Proteomes" id="UP000663836">
    <property type="component" value="Unassembled WGS sequence"/>
</dbReference>
<name>A0A818XFC3_9BILA</name>
<comment type="caution">
    <text evidence="3">The sequence shown here is derived from an EMBL/GenBank/DDBJ whole genome shotgun (WGS) entry which is preliminary data.</text>
</comment>
<feature type="region of interest" description="Disordered" evidence="2">
    <location>
        <begin position="245"/>
        <end position="264"/>
    </location>
</feature>
<dbReference type="EMBL" id="CAJOBD010000939">
    <property type="protein sequence ID" value="CAF3738861.1"/>
    <property type="molecule type" value="Genomic_DNA"/>
</dbReference>
<accession>A0A818XFC3</accession>
<feature type="coiled-coil region" evidence="1">
    <location>
        <begin position="61"/>
        <end position="88"/>
    </location>
</feature>
<evidence type="ECO:0000313" key="3">
    <source>
        <dbReference type="EMBL" id="CAF3738861.1"/>
    </source>
</evidence>
<gene>
    <name evidence="3" type="ORF">JBS370_LOCUS11871</name>
</gene>
<dbReference type="AlphaFoldDB" id="A0A818XFC3"/>
<evidence type="ECO:0000256" key="2">
    <source>
        <dbReference type="SAM" id="MobiDB-lite"/>
    </source>
</evidence>
<keyword evidence="1" id="KW-0175">Coiled coil</keyword>
<organism evidence="3 4">
    <name type="scientific">Rotaria sordida</name>
    <dbReference type="NCBI Taxonomy" id="392033"/>
    <lineage>
        <taxon>Eukaryota</taxon>
        <taxon>Metazoa</taxon>
        <taxon>Spiralia</taxon>
        <taxon>Gnathifera</taxon>
        <taxon>Rotifera</taxon>
        <taxon>Eurotatoria</taxon>
        <taxon>Bdelloidea</taxon>
        <taxon>Philodinida</taxon>
        <taxon>Philodinidae</taxon>
        <taxon>Rotaria</taxon>
    </lineage>
</organism>